<evidence type="ECO:0008006" key="2">
    <source>
        <dbReference type="Google" id="ProtNLM"/>
    </source>
</evidence>
<name>A0A381SDZ4_9ZZZZ</name>
<sequence>MLEAYSDVTDRARQDPQSFVLEAHSRWDNLRGMVGSYHVRLSQGVGNQTMNTQIHLLRGRFLDIQVLAPTGSSEAYLVAGENEVGFWVSDENRLYKGPNHPGEFGRALGINLSPATVVAVLMGYGVDIDSSDLSVQWDEKAQRIRVTLADTSAWLHPVSGRFERVDVNTTSGLVEIEYEAWSEVGPPVPLRMRVEVPAEDITLQLRLATTWQSNPKGLDKTYFDVYPVSGAVDAPLSLLQVEGGLLRRGFNR</sequence>
<dbReference type="AlphaFoldDB" id="A0A381SDZ4"/>
<proteinExistence type="predicted"/>
<evidence type="ECO:0000313" key="1">
    <source>
        <dbReference type="EMBL" id="SVA01528.1"/>
    </source>
</evidence>
<organism evidence="1">
    <name type="scientific">marine metagenome</name>
    <dbReference type="NCBI Taxonomy" id="408172"/>
    <lineage>
        <taxon>unclassified sequences</taxon>
        <taxon>metagenomes</taxon>
        <taxon>ecological metagenomes</taxon>
    </lineage>
</organism>
<dbReference type="EMBL" id="UINC01002912">
    <property type="protein sequence ID" value="SVA01528.1"/>
    <property type="molecule type" value="Genomic_DNA"/>
</dbReference>
<protein>
    <recommendedName>
        <fullName evidence="2">DUF4292 domain-containing protein</fullName>
    </recommendedName>
</protein>
<gene>
    <name evidence="1" type="ORF">METZ01_LOCUS54382</name>
</gene>
<reference evidence="1" key="1">
    <citation type="submission" date="2018-05" db="EMBL/GenBank/DDBJ databases">
        <authorList>
            <person name="Lanie J.A."/>
            <person name="Ng W.-L."/>
            <person name="Kazmierczak K.M."/>
            <person name="Andrzejewski T.M."/>
            <person name="Davidsen T.M."/>
            <person name="Wayne K.J."/>
            <person name="Tettelin H."/>
            <person name="Glass J.I."/>
            <person name="Rusch D."/>
            <person name="Podicherti R."/>
            <person name="Tsui H.-C.T."/>
            <person name="Winkler M.E."/>
        </authorList>
    </citation>
    <scope>NUCLEOTIDE SEQUENCE</scope>
</reference>
<accession>A0A381SDZ4</accession>